<name>A0AAU9C9G4_9BACT</name>
<dbReference type="PANTHER" id="PTHR30606:SF10">
    <property type="entry name" value="PHOSPHATIDYLINOSITOL MANNOSIDE ACYLTRANSFERASE"/>
    <property type="match status" value="1"/>
</dbReference>
<dbReference type="GO" id="GO:0005886">
    <property type="term" value="C:plasma membrane"/>
    <property type="evidence" value="ECO:0007669"/>
    <property type="project" value="UniProtKB-SubCell"/>
</dbReference>
<evidence type="ECO:0000256" key="5">
    <source>
        <dbReference type="ARBA" id="ARBA00023136"/>
    </source>
</evidence>
<dbReference type="AlphaFoldDB" id="A0AAU9C9G4"/>
<dbReference type="EMBL" id="AP025314">
    <property type="protein sequence ID" value="BDD08781.1"/>
    <property type="molecule type" value="Genomic_DNA"/>
</dbReference>
<evidence type="ECO:0000256" key="2">
    <source>
        <dbReference type="ARBA" id="ARBA00022475"/>
    </source>
</evidence>
<keyword evidence="5 7" id="KW-0472">Membrane</keyword>
<dbReference type="PANTHER" id="PTHR30606">
    <property type="entry name" value="LIPID A BIOSYNTHESIS LAUROYL ACYLTRANSFERASE"/>
    <property type="match status" value="1"/>
</dbReference>
<accession>A0AAU9C9G4</accession>
<keyword evidence="4" id="KW-0808">Transferase</keyword>
<dbReference type="KEGG" id="fax:FUAX_12130"/>
<keyword evidence="6" id="KW-0012">Acyltransferase</keyword>
<evidence type="ECO:0000256" key="3">
    <source>
        <dbReference type="ARBA" id="ARBA00022519"/>
    </source>
</evidence>
<keyword evidence="3" id="KW-0997">Cell inner membrane</keyword>
<evidence type="ECO:0000256" key="4">
    <source>
        <dbReference type="ARBA" id="ARBA00022679"/>
    </source>
</evidence>
<dbReference type="CDD" id="cd07984">
    <property type="entry name" value="LPLAT_LABLAT-like"/>
    <property type="match status" value="1"/>
</dbReference>
<dbReference type="GO" id="GO:0016746">
    <property type="term" value="F:acyltransferase activity"/>
    <property type="evidence" value="ECO:0007669"/>
    <property type="project" value="UniProtKB-KW"/>
</dbReference>
<proteinExistence type="predicted"/>
<keyword evidence="2" id="KW-1003">Cell membrane</keyword>
<keyword evidence="7" id="KW-0812">Transmembrane</keyword>
<keyword evidence="9" id="KW-1185">Reference proteome</keyword>
<dbReference type="Proteomes" id="UP001348817">
    <property type="component" value="Chromosome"/>
</dbReference>
<dbReference type="GO" id="GO:0009247">
    <property type="term" value="P:glycolipid biosynthetic process"/>
    <property type="evidence" value="ECO:0007669"/>
    <property type="project" value="UniProtKB-ARBA"/>
</dbReference>
<organism evidence="8 9">
    <name type="scientific">Fulvitalea axinellae</name>
    <dbReference type="NCBI Taxonomy" id="1182444"/>
    <lineage>
        <taxon>Bacteria</taxon>
        <taxon>Pseudomonadati</taxon>
        <taxon>Bacteroidota</taxon>
        <taxon>Cytophagia</taxon>
        <taxon>Cytophagales</taxon>
        <taxon>Persicobacteraceae</taxon>
        <taxon>Fulvitalea</taxon>
    </lineage>
</organism>
<dbReference type="InterPro" id="IPR004960">
    <property type="entry name" value="LipA_acyltrans"/>
</dbReference>
<comment type="subcellular location">
    <subcellularLocation>
        <location evidence="1">Cell inner membrane</location>
    </subcellularLocation>
</comment>
<evidence type="ECO:0000256" key="7">
    <source>
        <dbReference type="SAM" id="Phobius"/>
    </source>
</evidence>
<feature type="transmembrane region" description="Helical" evidence="7">
    <location>
        <begin position="21"/>
        <end position="39"/>
    </location>
</feature>
<evidence type="ECO:0000256" key="6">
    <source>
        <dbReference type="ARBA" id="ARBA00023315"/>
    </source>
</evidence>
<protein>
    <submittedName>
        <fullName evidence="8">Acetyltransferase</fullName>
    </submittedName>
</protein>
<evidence type="ECO:0000313" key="8">
    <source>
        <dbReference type="EMBL" id="BDD08781.1"/>
    </source>
</evidence>
<reference evidence="8 9" key="1">
    <citation type="submission" date="2021-12" db="EMBL/GenBank/DDBJ databases">
        <title>Genome sequencing of bacteria with rrn-lacking chromosome and rrn-plasmid.</title>
        <authorList>
            <person name="Anda M."/>
            <person name="Iwasaki W."/>
        </authorList>
    </citation>
    <scope>NUCLEOTIDE SEQUENCE [LARGE SCALE GENOMIC DNA]</scope>
    <source>
        <strain evidence="8 9">DSM 100852</strain>
    </source>
</reference>
<keyword evidence="7" id="KW-1133">Transmembrane helix</keyword>
<evidence type="ECO:0000313" key="9">
    <source>
        <dbReference type="Proteomes" id="UP001348817"/>
    </source>
</evidence>
<dbReference type="RefSeq" id="WP_338394016.1">
    <property type="nucleotide sequence ID" value="NZ_AP025314.1"/>
</dbReference>
<dbReference type="Pfam" id="PF03279">
    <property type="entry name" value="Lip_A_acyltrans"/>
    <property type="match status" value="1"/>
</dbReference>
<gene>
    <name evidence="8" type="ORF">FUAX_12130</name>
</gene>
<evidence type="ECO:0000256" key="1">
    <source>
        <dbReference type="ARBA" id="ARBA00004533"/>
    </source>
</evidence>
<sequence>MQKLVYYAFRVLVAIMRITPLWLLYILADFIYIIFYYVLKYRKSVVYGNLSRSFPEKSEKEIDALAKKFYHHLADIFAESLKGLGIGKEEVIKRYSFKGTDLVHERIKQGKTVLLAGTHCGNWEWGALSTPHYLEPDIYTLYKPLSNKYIDAYLKKQRADQGMYMIPTTETREIFQRKFEHPVAFILLSDQSPHNPRRAFWMNFLHQETGFLHGFEMQARRYGHSVVFFRTTKIKRGYYQIEFELITDTPKDYEPGMLTKEYAKRLEKLVLDDPAVWVWSHKRWRRQRPEGKPLL</sequence>